<accession>D7BFQ0</accession>
<dbReference type="InterPro" id="IPR037278">
    <property type="entry name" value="ARFGAP/RecO"/>
</dbReference>
<reference evidence="8 9" key="1">
    <citation type="journal article" date="2010" name="Stand. Genomic Sci.">
        <title>Complete genome sequence of Meiothermus silvanus type strain (VI-R2).</title>
        <authorList>
            <person name="Sikorski J."/>
            <person name="Tindall B.J."/>
            <person name="Lowry S."/>
            <person name="Lucas S."/>
            <person name="Nolan M."/>
            <person name="Copeland A."/>
            <person name="Glavina Del Rio T."/>
            <person name="Tice H."/>
            <person name="Cheng J.F."/>
            <person name="Han C."/>
            <person name="Pitluck S."/>
            <person name="Liolios K."/>
            <person name="Ivanova N."/>
            <person name="Mavromatis K."/>
            <person name="Mikhailova N."/>
            <person name="Pati A."/>
            <person name="Goodwin L."/>
            <person name="Chen A."/>
            <person name="Palaniappan K."/>
            <person name="Land M."/>
            <person name="Hauser L."/>
            <person name="Chang Y.J."/>
            <person name="Jeffries C.D."/>
            <person name="Rohde M."/>
            <person name="Goker M."/>
            <person name="Woyke T."/>
            <person name="Bristow J."/>
            <person name="Eisen J.A."/>
            <person name="Markowitz V."/>
            <person name="Hugenholtz P."/>
            <person name="Kyrpides N.C."/>
            <person name="Klenk H.P."/>
            <person name="Lapidus A."/>
        </authorList>
    </citation>
    <scope>NUCLEOTIDE SEQUENCE [LARGE SCALE GENOMIC DNA]</scope>
    <source>
        <strain evidence="9">ATCC 700542 / DSM 9946 / VI-R2</strain>
    </source>
</reference>
<name>D7BFQ0_ALLS1</name>
<evidence type="ECO:0000256" key="1">
    <source>
        <dbReference type="ARBA" id="ARBA00007452"/>
    </source>
</evidence>
<dbReference type="GO" id="GO:0043590">
    <property type="term" value="C:bacterial nucleoid"/>
    <property type="evidence" value="ECO:0007669"/>
    <property type="project" value="TreeGrafter"/>
</dbReference>
<dbReference type="Proteomes" id="UP000001916">
    <property type="component" value="Chromosome"/>
</dbReference>
<dbReference type="AlphaFoldDB" id="D7BFQ0"/>
<feature type="domain" description="DNA replication/recombination mediator RecO N-terminal" evidence="7">
    <location>
        <begin position="6"/>
        <end position="77"/>
    </location>
</feature>
<dbReference type="SUPFAM" id="SSF50249">
    <property type="entry name" value="Nucleic acid-binding proteins"/>
    <property type="match status" value="1"/>
</dbReference>
<keyword evidence="5" id="KW-0234">DNA repair</keyword>
<dbReference type="InterPro" id="IPR022572">
    <property type="entry name" value="DNA_rep/recomb_RecO_N"/>
</dbReference>
<dbReference type="OrthoDB" id="33270at2"/>
<dbReference type="InterPro" id="IPR012340">
    <property type="entry name" value="NA-bd_OB-fold"/>
</dbReference>
<keyword evidence="4" id="KW-0233">DNA recombination</keyword>
<dbReference type="HOGENOM" id="CLU_083335_0_0_0"/>
<evidence type="ECO:0000256" key="2">
    <source>
        <dbReference type="ARBA" id="ARBA00021310"/>
    </source>
</evidence>
<keyword evidence="9" id="KW-1185">Reference proteome</keyword>
<dbReference type="RefSeq" id="WP_013158162.1">
    <property type="nucleotide sequence ID" value="NC_014212.1"/>
</dbReference>
<evidence type="ECO:0000313" key="9">
    <source>
        <dbReference type="Proteomes" id="UP000001916"/>
    </source>
</evidence>
<dbReference type="InterPro" id="IPR003717">
    <property type="entry name" value="RecO"/>
</dbReference>
<dbReference type="SUPFAM" id="SSF57863">
    <property type="entry name" value="ArfGap/RecO-like zinc finger"/>
    <property type="match status" value="1"/>
</dbReference>
<dbReference type="GO" id="GO:0006310">
    <property type="term" value="P:DNA recombination"/>
    <property type="evidence" value="ECO:0007669"/>
    <property type="project" value="UniProtKB-KW"/>
</dbReference>
<dbReference type="STRING" id="526227.Mesil_1721"/>
<dbReference type="GO" id="GO:0006302">
    <property type="term" value="P:double-strand break repair"/>
    <property type="evidence" value="ECO:0007669"/>
    <property type="project" value="TreeGrafter"/>
</dbReference>
<keyword evidence="3" id="KW-0227">DNA damage</keyword>
<evidence type="ECO:0000256" key="4">
    <source>
        <dbReference type="ARBA" id="ARBA00023172"/>
    </source>
</evidence>
<organism evidence="8 9">
    <name type="scientific">Allomeiothermus silvanus (strain ATCC 700542 / DSM 9946 / NBRC 106475 / NCIMB 13440 / VI-R2)</name>
    <name type="common">Thermus silvanus</name>
    <dbReference type="NCBI Taxonomy" id="526227"/>
    <lineage>
        <taxon>Bacteria</taxon>
        <taxon>Thermotogati</taxon>
        <taxon>Deinococcota</taxon>
        <taxon>Deinococci</taxon>
        <taxon>Thermales</taxon>
        <taxon>Thermaceae</taxon>
        <taxon>Allomeiothermus</taxon>
    </lineage>
</organism>
<dbReference type="PANTHER" id="PTHR33991:SF1">
    <property type="entry name" value="DNA REPAIR PROTEIN RECO"/>
    <property type="match status" value="1"/>
</dbReference>
<sequence>MDRYRTLEGLLIGRKPLPGGDVILSFVTPEGAMQAVARKAMRPTGRSGRLSLFHHLRFQVYQKPGNDLPTLTQAELVGRLEGLEIPPRFAYASYLGELAFRLASPEVASRIWPILISGLRGIAKHANPKVVLVWAGWRVLRAAGLQPNMSGQGFSLEEGRLTEEERGVFLGSEGVQALRAVLFLPGSEAVEALERAPLDRLLRALKVHADSTVGALNSAALL</sequence>
<evidence type="ECO:0000313" key="8">
    <source>
        <dbReference type="EMBL" id="ADH63603.1"/>
    </source>
</evidence>
<dbReference type="Pfam" id="PF11967">
    <property type="entry name" value="RecO_N"/>
    <property type="match status" value="1"/>
</dbReference>
<gene>
    <name evidence="8" type="ordered locus">Mesil_1721</name>
</gene>
<evidence type="ECO:0000256" key="6">
    <source>
        <dbReference type="ARBA" id="ARBA00033409"/>
    </source>
</evidence>
<comment type="similarity">
    <text evidence="1">Belongs to the RecO family.</text>
</comment>
<dbReference type="eggNOG" id="COG1381">
    <property type="taxonomic scope" value="Bacteria"/>
</dbReference>
<dbReference type="KEGG" id="msv:Mesil_1721"/>
<dbReference type="PANTHER" id="PTHR33991">
    <property type="entry name" value="DNA REPAIR PROTEIN RECO"/>
    <property type="match status" value="1"/>
</dbReference>
<protein>
    <recommendedName>
        <fullName evidence="2">DNA repair protein RecO</fullName>
    </recommendedName>
    <alternativeName>
        <fullName evidence="6">Recombination protein O</fullName>
    </alternativeName>
</protein>
<evidence type="ECO:0000259" key="7">
    <source>
        <dbReference type="Pfam" id="PF11967"/>
    </source>
</evidence>
<proteinExistence type="inferred from homology"/>
<evidence type="ECO:0000256" key="5">
    <source>
        <dbReference type="ARBA" id="ARBA00023204"/>
    </source>
</evidence>
<dbReference type="InterPro" id="IPR042242">
    <property type="entry name" value="RecO_C"/>
</dbReference>
<evidence type="ECO:0000256" key="3">
    <source>
        <dbReference type="ARBA" id="ARBA00022763"/>
    </source>
</evidence>
<dbReference type="Gene3D" id="2.40.50.140">
    <property type="entry name" value="Nucleic acid-binding proteins"/>
    <property type="match status" value="1"/>
</dbReference>
<dbReference type="Gene3D" id="1.20.1440.120">
    <property type="entry name" value="Recombination protein O, C-terminal domain"/>
    <property type="match status" value="1"/>
</dbReference>
<dbReference type="EMBL" id="CP002042">
    <property type="protein sequence ID" value="ADH63603.1"/>
    <property type="molecule type" value="Genomic_DNA"/>
</dbReference>